<comment type="subcellular location">
    <subcellularLocation>
        <location evidence="13">Cytoplasm</location>
    </subcellularLocation>
</comment>
<feature type="binding site" evidence="13">
    <location>
        <begin position="8"/>
        <end position="13"/>
    </location>
    <ligand>
        <name>NAD(+)</name>
        <dbReference type="ChEBI" id="CHEBI:57540"/>
    </ligand>
</feature>
<comment type="similarity">
    <text evidence="1 13">Belongs to the DapB family.</text>
</comment>
<evidence type="ECO:0000256" key="5">
    <source>
        <dbReference type="ARBA" id="ARBA00022915"/>
    </source>
</evidence>
<comment type="catalytic activity">
    <reaction evidence="11 13">
        <text>(S)-2,3,4,5-tetrahydrodipicolinate + NADP(+) + H2O = (2S,4S)-4-hydroxy-2,3,4,5-tetrahydrodipicolinate + NADPH + H(+)</text>
        <dbReference type="Rhea" id="RHEA:35331"/>
        <dbReference type="ChEBI" id="CHEBI:15377"/>
        <dbReference type="ChEBI" id="CHEBI:15378"/>
        <dbReference type="ChEBI" id="CHEBI:16845"/>
        <dbReference type="ChEBI" id="CHEBI:57783"/>
        <dbReference type="ChEBI" id="CHEBI:58349"/>
        <dbReference type="ChEBI" id="CHEBI:67139"/>
        <dbReference type="EC" id="1.17.1.8"/>
    </reaction>
</comment>
<comment type="caution">
    <text evidence="13">Lacks conserved residue(s) required for the propagation of feature annotation.</text>
</comment>
<evidence type="ECO:0000256" key="1">
    <source>
        <dbReference type="ARBA" id="ARBA00006642"/>
    </source>
</evidence>
<dbReference type="OrthoDB" id="195035at2157"/>
<dbReference type="InterPro" id="IPR000846">
    <property type="entry name" value="DapB_N"/>
</dbReference>
<keyword evidence="3 13" id="KW-0028">Amino-acid biosynthesis</keyword>
<name>A0A166F7F2_9EURY</name>
<dbReference type="RefSeq" id="WP_067257821.1">
    <property type="nucleotide sequence ID" value="NZ_LWMW01000044.1"/>
</dbReference>
<dbReference type="Pfam" id="PF05173">
    <property type="entry name" value="DapB_C"/>
    <property type="match status" value="1"/>
</dbReference>
<feature type="domain" description="Dihydrodipicolinate reductase C-terminal" evidence="15">
    <location>
        <begin position="134"/>
        <end position="270"/>
    </location>
</feature>
<dbReference type="Gene3D" id="3.40.50.720">
    <property type="entry name" value="NAD(P)-binding Rossmann-like Domain"/>
    <property type="match status" value="1"/>
</dbReference>
<dbReference type="CDD" id="cd02274">
    <property type="entry name" value="DHDPR_N"/>
    <property type="match status" value="1"/>
</dbReference>
<comment type="caution">
    <text evidence="16">The sequence shown here is derived from an EMBL/GenBank/DDBJ whole genome shotgun (WGS) entry which is preliminary data.</text>
</comment>
<dbReference type="PATRIC" id="fig|47311.3.peg.285"/>
<dbReference type="PROSITE" id="PS01298">
    <property type="entry name" value="DAPB"/>
    <property type="match status" value="1"/>
</dbReference>
<feature type="active site" description="Proton donor" evidence="13">
    <location>
        <position position="164"/>
    </location>
</feature>
<keyword evidence="5 13" id="KW-0220">Diaminopimelate biosynthesis</keyword>
<dbReference type="GO" id="GO:0008839">
    <property type="term" value="F:4-hydroxy-tetrahydrodipicolinate reductase"/>
    <property type="evidence" value="ECO:0007669"/>
    <property type="project" value="UniProtKB-UniRule"/>
</dbReference>
<feature type="binding site" evidence="13">
    <location>
        <begin position="170"/>
        <end position="171"/>
    </location>
    <ligand>
        <name>(S)-2,3,4,5-tetrahydrodipicolinate</name>
        <dbReference type="ChEBI" id="CHEBI:16845"/>
    </ligand>
</feature>
<dbReference type="HAMAP" id="MF_00102">
    <property type="entry name" value="DapB"/>
    <property type="match status" value="1"/>
</dbReference>
<dbReference type="InterPro" id="IPR022664">
    <property type="entry name" value="DapB_N_CS"/>
</dbReference>
<keyword evidence="4 13" id="KW-0521">NADP</keyword>
<protein>
    <recommendedName>
        <fullName evidence="10 13">4-hydroxy-tetrahydrodipicolinate reductase</fullName>
        <shortName evidence="13">HTPA reductase</shortName>
        <ecNumber evidence="10 13">1.17.1.8</ecNumber>
    </recommendedName>
</protein>
<evidence type="ECO:0000256" key="9">
    <source>
        <dbReference type="ARBA" id="ARBA00037922"/>
    </source>
</evidence>
<dbReference type="GO" id="GO:0005737">
    <property type="term" value="C:cytoplasm"/>
    <property type="evidence" value="ECO:0007669"/>
    <property type="project" value="UniProtKB-SubCell"/>
</dbReference>
<evidence type="ECO:0000259" key="15">
    <source>
        <dbReference type="Pfam" id="PF05173"/>
    </source>
</evidence>
<dbReference type="InterPro" id="IPR036291">
    <property type="entry name" value="NAD(P)-bd_dom_sf"/>
</dbReference>
<evidence type="ECO:0000256" key="12">
    <source>
        <dbReference type="ARBA" id="ARBA00049396"/>
    </source>
</evidence>
<gene>
    <name evidence="13 16" type="primary">dapB</name>
    <name evidence="16" type="ORF">MBCUT_02610</name>
</gene>
<dbReference type="EC" id="1.17.1.8" evidence="10 13"/>
<keyword evidence="17" id="KW-1185">Reference proteome</keyword>
<evidence type="ECO:0000256" key="10">
    <source>
        <dbReference type="ARBA" id="ARBA00038983"/>
    </source>
</evidence>
<comment type="caution">
    <text evidence="13">Was originally thought to be a dihydrodipicolinate reductase (DHDPR), catalyzing the conversion of dihydrodipicolinate to tetrahydrodipicolinate. However, it was shown in E.coli that the substrate of the enzymatic reaction is not dihydrodipicolinate (DHDP) but in fact (2S,4S)-4-hydroxy-2,3,4,5-tetrahydrodipicolinic acid (HTPA), the product released by the DapA-catalyzed reaction.</text>
</comment>
<comment type="catalytic activity">
    <reaction evidence="12 13">
        <text>(S)-2,3,4,5-tetrahydrodipicolinate + NAD(+) + H2O = (2S,4S)-4-hydroxy-2,3,4,5-tetrahydrodipicolinate + NADH + H(+)</text>
        <dbReference type="Rhea" id="RHEA:35323"/>
        <dbReference type="ChEBI" id="CHEBI:15377"/>
        <dbReference type="ChEBI" id="CHEBI:15378"/>
        <dbReference type="ChEBI" id="CHEBI:16845"/>
        <dbReference type="ChEBI" id="CHEBI:57540"/>
        <dbReference type="ChEBI" id="CHEBI:57945"/>
        <dbReference type="ChEBI" id="CHEBI:67139"/>
        <dbReference type="EC" id="1.17.1.8"/>
    </reaction>
</comment>
<sequence>MLKVAVTGAGGRMGSGIIKKIVEQEDMKLVAAIEIPNTQLQGKDIGEVIGIGSIGVDVNGAEKLEDILKSAKPDVLVDFTIASAAFESIKTAANMGVNLVVGTTGFTEEQSNEINDIIRKTNVKSVISSNMAIGVNVFFKILKDLAPVLDDFDIEIIEAHHNKKKDAPSGTAMTAFEVIAKELDRNTEEVGIFGREGIVGERTKKEIGLHAIRGGDIVGDHTVMFVGEGERLEITHRAHTREVFIAGVMRALKFVSSGEPGKVHDMADVLGIK</sequence>
<feature type="domain" description="Dihydrodipicolinate reductase N-terminal" evidence="14">
    <location>
        <begin position="3"/>
        <end position="131"/>
    </location>
</feature>
<evidence type="ECO:0000256" key="7">
    <source>
        <dbReference type="ARBA" id="ARBA00023027"/>
    </source>
</evidence>
<dbReference type="Proteomes" id="UP000077275">
    <property type="component" value="Unassembled WGS sequence"/>
</dbReference>
<dbReference type="EMBL" id="LWMW01000044">
    <property type="protein sequence ID" value="KZX17393.1"/>
    <property type="molecule type" value="Genomic_DNA"/>
</dbReference>
<evidence type="ECO:0000256" key="8">
    <source>
        <dbReference type="ARBA" id="ARBA00023154"/>
    </source>
</evidence>
<comment type="function">
    <text evidence="13">Catalyzes the conversion of 4-hydroxy-tetrahydrodipicolinate (HTPA) to tetrahydrodipicolinate.</text>
</comment>
<evidence type="ECO:0000256" key="2">
    <source>
        <dbReference type="ARBA" id="ARBA00022490"/>
    </source>
</evidence>
<keyword evidence="8 13" id="KW-0457">Lysine biosynthesis</keyword>
<dbReference type="InterPro" id="IPR022663">
    <property type="entry name" value="DapB_C"/>
</dbReference>
<dbReference type="GO" id="GO:0051287">
    <property type="term" value="F:NAD binding"/>
    <property type="evidence" value="ECO:0007669"/>
    <property type="project" value="UniProtKB-UniRule"/>
</dbReference>
<dbReference type="PIRSF" id="PIRSF000161">
    <property type="entry name" value="DHPR"/>
    <property type="match status" value="1"/>
</dbReference>
<evidence type="ECO:0000256" key="4">
    <source>
        <dbReference type="ARBA" id="ARBA00022857"/>
    </source>
</evidence>
<accession>A0A166F7F2</accession>
<dbReference type="AlphaFoldDB" id="A0A166F7F2"/>
<keyword evidence="2 13" id="KW-0963">Cytoplasm</keyword>
<feature type="binding site" evidence="13">
    <location>
        <position position="161"/>
    </location>
    <ligand>
        <name>(S)-2,3,4,5-tetrahydrodipicolinate</name>
        <dbReference type="ChEBI" id="CHEBI:16845"/>
    </ligand>
</feature>
<dbReference type="GO" id="GO:0050661">
    <property type="term" value="F:NADP binding"/>
    <property type="evidence" value="ECO:0007669"/>
    <property type="project" value="UniProtKB-UniRule"/>
</dbReference>
<evidence type="ECO:0000313" key="16">
    <source>
        <dbReference type="EMBL" id="KZX17393.1"/>
    </source>
</evidence>
<dbReference type="GO" id="GO:0016726">
    <property type="term" value="F:oxidoreductase activity, acting on CH or CH2 groups, NAD or NADP as acceptor"/>
    <property type="evidence" value="ECO:0007669"/>
    <property type="project" value="UniProtKB-UniRule"/>
</dbReference>
<organism evidence="16 17">
    <name type="scientific">Methanobrevibacter cuticularis</name>
    <dbReference type="NCBI Taxonomy" id="47311"/>
    <lineage>
        <taxon>Archaea</taxon>
        <taxon>Methanobacteriati</taxon>
        <taxon>Methanobacteriota</taxon>
        <taxon>Methanomada group</taxon>
        <taxon>Methanobacteria</taxon>
        <taxon>Methanobacteriales</taxon>
        <taxon>Methanobacteriaceae</taxon>
        <taxon>Methanobrevibacter</taxon>
    </lineage>
</organism>
<dbReference type="Pfam" id="PF01113">
    <property type="entry name" value="DapB_N"/>
    <property type="match status" value="1"/>
</dbReference>
<dbReference type="InterPro" id="IPR023940">
    <property type="entry name" value="DHDPR_bac"/>
</dbReference>
<dbReference type="SUPFAM" id="SSF55347">
    <property type="entry name" value="Glyceraldehyde-3-phosphate dehydrogenase-like, C-terminal domain"/>
    <property type="match status" value="1"/>
</dbReference>
<dbReference type="GO" id="GO:0009089">
    <property type="term" value="P:lysine biosynthetic process via diaminopimelate"/>
    <property type="evidence" value="ECO:0007669"/>
    <property type="project" value="UniProtKB-UniRule"/>
</dbReference>
<reference evidence="16 17" key="1">
    <citation type="submission" date="2016-04" db="EMBL/GenBank/DDBJ databases">
        <title>Genome sequence of Methanobrevibacter cuticularis DSM 11139.</title>
        <authorList>
            <person name="Poehlein A."/>
            <person name="Seedorf H."/>
            <person name="Daniel R."/>
        </authorList>
    </citation>
    <scope>NUCLEOTIDE SEQUENCE [LARGE SCALE GENOMIC DNA]</scope>
    <source>
        <strain evidence="16 17">DSM 11139</strain>
    </source>
</reference>
<evidence type="ECO:0000256" key="11">
    <source>
        <dbReference type="ARBA" id="ARBA00049080"/>
    </source>
</evidence>
<comment type="subunit">
    <text evidence="13">Homotetramer.</text>
</comment>
<comment type="pathway">
    <text evidence="9 13">Amino-acid biosynthesis; L-lysine biosynthesis via DAP pathway; (S)-tetrahydrodipicolinate from L-aspartate: step 4/4.</text>
</comment>
<dbReference type="FunFam" id="3.30.360.10:FF:000004">
    <property type="entry name" value="4-hydroxy-tetrahydrodipicolinate reductase"/>
    <property type="match status" value="1"/>
</dbReference>
<dbReference type="SUPFAM" id="SSF51735">
    <property type="entry name" value="NAD(P)-binding Rossmann-fold domains"/>
    <property type="match status" value="1"/>
</dbReference>
<evidence type="ECO:0000256" key="3">
    <source>
        <dbReference type="ARBA" id="ARBA00022605"/>
    </source>
</evidence>
<keyword evidence="6 13" id="KW-0560">Oxidoreductase</keyword>
<dbReference type="NCBIfam" id="TIGR00036">
    <property type="entry name" value="dapB"/>
    <property type="match status" value="1"/>
</dbReference>
<keyword evidence="7 13" id="KW-0520">NAD</keyword>
<evidence type="ECO:0000256" key="6">
    <source>
        <dbReference type="ARBA" id="ARBA00023002"/>
    </source>
</evidence>
<feature type="binding site" evidence="13">
    <location>
        <begin position="128"/>
        <end position="131"/>
    </location>
    <ligand>
        <name>NAD(+)</name>
        <dbReference type="ChEBI" id="CHEBI:57540"/>
    </ligand>
</feature>
<dbReference type="Gene3D" id="3.30.360.10">
    <property type="entry name" value="Dihydrodipicolinate Reductase, domain 2"/>
    <property type="match status" value="1"/>
</dbReference>
<dbReference type="PANTHER" id="PTHR20836">
    <property type="entry name" value="DIHYDRODIPICOLINATE REDUCTASE"/>
    <property type="match status" value="1"/>
</dbReference>
<dbReference type="STRING" id="47311.MBCUT_02610"/>
<dbReference type="UniPathway" id="UPA00034">
    <property type="reaction ID" value="UER00018"/>
</dbReference>
<feature type="active site" description="Proton donor/acceptor" evidence="13">
    <location>
        <position position="160"/>
    </location>
</feature>
<evidence type="ECO:0000259" key="14">
    <source>
        <dbReference type="Pfam" id="PF01113"/>
    </source>
</evidence>
<dbReference type="GO" id="GO:0019877">
    <property type="term" value="P:diaminopimelate biosynthetic process"/>
    <property type="evidence" value="ECO:0007669"/>
    <property type="project" value="UniProtKB-UniRule"/>
</dbReference>
<feature type="binding site" evidence="13">
    <location>
        <position position="34"/>
    </location>
    <ligand>
        <name>NAD(+)</name>
        <dbReference type="ChEBI" id="CHEBI:57540"/>
    </ligand>
</feature>
<evidence type="ECO:0000313" key="17">
    <source>
        <dbReference type="Proteomes" id="UP000077275"/>
    </source>
</evidence>
<evidence type="ECO:0000256" key="13">
    <source>
        <dbReference type="HAMAP-Rule" id="MF_00102"/>
    </source>
</evidence>
<proteinExistence type="inferred from homology"/>
<feature type="binding site" evidence="13">
    <location>
        <begin position="102"/>
        <end position="104"/>
    </location>
    <ligand>
        <name>NAD(+)</name>
        <dbReference type="ChEBI" id="CHEBI:57540"/>
    </ligand>
</feature>
<dbReference type="PANTHER" id="PTHR20836:SF0">
    <property type="entry name" value="4-HYDROXY-TETRAHYDRODIPICOLINATE REDUCTASE 1, CHLOROPLASTIC-RELATED"/>
    <property type="match status" value="1"/>
</dbReference>